<dbReference type="GO" id="GO:0003700">
    <property type="term" value="F:DNA-binding transcription factor activity"/>
    <property type="evidence" value="ECO:0007669"/>
    <property type="project" value="InterPro"/>
</dbReference>
<dbReference type="InterPro" id="IPR052526">
    <property type="entry name" value="HTH-type_Bedaq_tolerance"/>
</dbReference>
<dbReference type="STRING" id="1223545.GS4_05_00400"/>
<dbReference type="Proteomes" id="UP000011666">
    <property type="component" value="Unassembled WGS sequence"/>
</dbReference>
<evidence type="ECO:0000313" key="3">
    <source>
        <dbReference type="Proteomes" id="UP000011666"/>
    </source>
</evidence>
<dbReference type="InterPro" id="IPR036388">
    <property type="entry name" value="WH-like_DNA-bd_sf"/>
</dbReference>
<name>M0QHD8_9ACTN</name>
<dbReference type="AlphaFoldDB" id="M0QHD8"/>
<dbReference type="PANTHER" id="PTHR39515">
    <property type="entry name" value="CONSERVED PROTEIN"/>
    <property type="match status" value="1"/>
</dbReference>
<proteinExistence type="predicted"/>
<dbReference type="InterPro" id="IPR000835">
    <property type="entry name" value="HTH_MarR-typ"/>
</dbReference>
<reference evidence="2 3" key="1">
    <citation type="submission" date="2013-01" db="EMBL/GenBank/DDBJ databases">
        <title>Whole genome shotgun sequence of Gordonia soli NBRC 108243.</title>
        <authorList>
            <person name="Isaki-Nakamura S."/>
            <person name="Hosoyama A."/>
            <person name="Tsuchikane K."/>
            <person name="Ando Y."/>
            <person name="Baba S."/>
            <person name="Ohji S."/>
            <person name="Hamada M."/>
            <person name="Tamura T."/>
            <person name="Yamazoe A."/>
            <person name="Yamazaki S."/>
            <person name="Fujita N."/>
        </authorList>
    </citation>
    <scope>NUCLEOTIDE SEQUENCE [LARGE SCALE GENOMIC DNA]</scope>
    <source>
        <strain evidence="2 3">NBRC 108243</strain>
    </source>
</reference>
<dbReference type="EMBL" id="BANX01000005">
    <property type="protein sequence ID" value="GAC66832.1"/>
    <property type="molecule type" value="Genomic_DNA"/>
</dbReference>
<organism evidence="2 3">
    <name type="scientific">Gordonia soli NBRC 108243</name>
    <dbReference type="NCBI Taxonomy" id="1223545"/>
    <lineage>
        <taxon>Bacteria</taxon>
        <taxon>Bacillati</taxon>
        <taxon>Actinomycetota</taxon>
        <taxon>Actinomycetes</taxon>
        <taxon>Mycobacteriales</taxon>
        <taxon>Gordoniaceae</taxon>
        <taxon>Gordonia</taxon>
    </lineage>
</organism>
<dbReference type="PANTHER" id="PTHR39515:SF2">
    <property type="entry name" value="HTH-TYPE TRANSCRIPTIONAL REGULATOR RV0880"/>
    <property type="match status" value="1"/>
</dbReference>
<dbReference type="Gene3D" id="1.10.10.10">
    <property type="entry name" value="Winged helix-like DNA-binding domain superfamily/Winged helix DNA-binding domain"/>
    <property type="match status" value="1"/>
</dbReference>
<dbReference type="eggNOG" id="COG1846">
    <property type="taxonomic scope" value="Bacteria"/>
</dbReference>
<comment type="caution">
    <text evidence="2">The sequence shown here is derived from an EMBL/GenBank/DDBJ whole genome shotgun (WGS) entry which is preliminary data.</text>
</comment>
<dbReference type="SMART" id="SM00347">
    <property type="entry name" value="HTH_MARR"/>
    <property type="match status" value="1"/>
</dbReference>
<gene>
    <name evidence="2" type="ORF">GS4_05_00400</name>
</gene>
<dbReference type="PROSITE" id="PS50995">
    <property type="entry name" value="HTH_MARR_2"/>
    <property type="match status" value="1"/>
</dbReference>
<dbReference type="SUPFAM" id="SSF46785">
    <property type="entry name" value="Winged helix' DNA-binding domain"/>
    <property type="match status" value="1"/>
</dbReference>
<sequence>MSGSSDMSHGSHAVCFYFVSLSINVSDVSENIADLAGRIRPSLIRLYLAMRRHTPIPEYTAAQASALATLVDHGPLRMGELADRESIRMPTATALVDGLCKADLVERTPDPADRRAVQVALTDHGRDVLRRVGSERDVVLTRALADLSDEHRDALAAAAPALQALRDRLDKPDRASASPDHRK</sequence>
<accession>M0QHD8</accession>
<keyword evidence="3" id="KW-1185">Reference proteome</keyword>
<feature type="domain" description="HTH marR-type" evidence="1">
    <location>
        <begin position="25"/>
        <end position="171"/>
    </location>
</feature>
<dbReference type="Pfam" id="PF01047">
    <property type="entry name" value="MarR"/>
    <property type="match status" value="1"/>
</dbReference>
<evidence type="ECO:0000259" key="1">
    <source>
        <dbReference type="PROSITE" id="PS50995"/>
    </source>
</evidence>
<protein>
    <submittedName>
        <fullName evidence="2">Putative MarR family transcriptional regulator</fullName>
    </submittedName>
</protein>
<dbReference type="InterPro" id="IPR036390">
    <property type="entry name" value="WH_DNA-bd_sf"/>
</dbReference>
<evidence type="ECO:0000313" key="2">
    <source>
        <dbReference type="EMBL" id="GAC66832.1"/>
    </source>
</evidence>